<reference evidence="2 3" key="1">
    <citation type="submission" date="2020-04" db="EMBL/GenBank/DDBJ databases">
        <title>Chromosome-level genome assembly of a cyprinid fish Onychostoma macrolepis by integration of Nanopore Sequencing, Bionano and Hi-C technology.</title>
        <authorList>
            <person name="Wang D."/>
        </authorList>
    </citation>
    <scope>NUCLEOTIDE SEQUENCE [LARGE SCALE GENOMIC DNA]</scope>
    <source>
        <strain evidence="2">SWU-2019</strain>
        <tissue evidence="2">Muscle</tissue>
    </source>
</reference>
<comment type="caution">
    <text evidence="2">The sequence shown here is derived from an EMBL/GenBank/DDBJ whole genome shotgun (WGS) entry which is preliminary data.</text>
</comment>
<accession>A0A7J6CTU8</accession>
<organism evidence="2 3">
    <name type="scientific">Onychostoma macrolepis</name>
    <dbReference type="NCBI Taxonomy" id="369639"/>
    <lineage>
        <taxon>Eukaryota</taxon>
        <taxon>Metazoa</taxon>
        <taxon>Chordata</taxon>
        <taxon>Craniata</taxon>
        <taxon>Vertebrata</taxon>
        <taxon>Euteleostomi</taxon>
        <taxon>Actinopterygii</taxon>
        <taxon>Neopterygii</taxon>
        <taxon>Teleostei</taxon>
        <taxon>Ostariophysi</taxon>
        <taxon>Cypriniformes</taxon>
        <taxon>Cyprinidae</taxon>
        <taxon>Acrossocheilinae</taxon>
        <taxon>Onychostoma</taxon>
    </lineage>
</organism>
<evidence type="ECO:0000313" key="3">
    <source>
        <dbReference type="Proteomes" id="UP000579812"/>
    </source>
</evidence>
<sequence>MATVCKICAGPIELPDQHDHCVACLGLAHTEVALDESDCGHCADLPARRDMIRGLFGVRPTAASVPLVGPASPGGGSVVLLLRQTQRSPRSPVSFPEDCFRPPSNIGEFVSFGQEEGDDSMSISASEREDWAGSEPDQTDSSGSPDLQEELMRSSSAPGFSQRRDNPRPATAAVTATAPRQEPDVRRKGQGQRRSPRRDSRPPPAAKPSS</sequence>
<keyword evidence="3" id="KW-1185">Reference proteome</keyword>
<protein>
    <submittedName>
        <fullName evidence="2">Uncharacterized protein</fullName>
    </submittedName>
</protein>
<proteinExistence type="predicted"/>
<evidence type="ECO:0000256" key="1">
    <source>
        <dbReference type="SAM" id="MobiDB-lite"/>
    </source>
</evidence>
<dbReference type="EMBL" id="JAAMOB010000007">
    <property type="protein sequence ID" value="KAF4110748.1"/>
    <property type="molecule type" value="Genomic_DNA"/>
</dbReference>
<dbReference type="AlphaFoldDB" id="A0A7J6CTU8"/>
<feature type="region of interest" description="Disordered" evidence="1">
    <location>
        <begin position="87"/>
        <end position="210"/>
    </location>
</feature>
<feature type="compositionally biased region" description="Low complexity" evidence="1">
    <location>
        <begin position="168"/>
        <end position="180"/>
    </location>
</feature>
<dbReference type="Proteomes" id="UP000579812">
    <property type="component" value="Unassembled WGS sequence"/>
</dbReference>
<gene>
    <name evidence="2" type="ORF">G5714_007779</name>
</gene>
<evidence type="ECO:0000313" key="2">
    <source>
        <dbReference type="EMBL" id="KAF4110748.1"/>
    </source>
</evidence>
<name>A0A7J6CTU8_9TELE</name>